<feature type="chain" id="PRO_5046077634" description="Long-subunit fatty acid transport protein" evidence="1">
    <location>
        <begin position="20"/>
        <end position="495"/>
    </location>
</feature>
<evidence type="ECO:0008006" key="4">
    <source>
        <dbReference type="Google" id="ProtNLM"/>
    </source>
</evidence>
<dbReference type="SUPFAM" id="SSF56935">
    <property type="entry name" value="Porins"/>
    <property type="match status" value="1"/>
</dbReference>
<comment type="caution">
    <text evidence="2">The sequence shown here is derived from an EMBL/GenBank/DDBJ whole genome shotgun (WGS) entry which is preliminary data.</text>
</comment>
<keyword evidence="3" id="KW-1185">Reference proteome</keyword>
<evidence type="ECO:0000256" key="1">
    <source>
        <dbReference type="SAM" id="SignalP"/>
    </source>
</evidence>
<gene>
    <name evidence="2" type="ORF">LGQ03_00925</name>
</gene>
<protein>
    <recommendedName>
        <fullName evidence="4">Long-subunit fatty acid transport protein</fullName>
    </recommendedName>
</protein>
<name>A0ABS8BPZ3_9RHOB</name>
<dbReference type="Proteomes" id="UP001138961">
    <property type="component" value="Unassembled WGS sequence"/>
</dbReference>
<feature type="signal peptide" evidence="1">
    <location>
        <begin position="1"/>
        <end position="19"/>
    </location>
</feature>
<reference evidence="2" key="1">
    <citation type="submission" date="2021-10" db="EMBL/GenBank/DDBJ databases">
        <title>Loktanella gaetbuli sp. nov., isolated from a tidal flat.</title>
        <authorList>
            <person name="Park S."/>
            <person name="Yoon J.-H."/>
        </authorList>
    </citation>
    <scope>NUCLEOTIDE SEQUENCE</scope>
    <source>
        <strain evidence="2">TSTF-M6</strain>
    </source>
</reference>
<keyword evidence="1" id="KW-0732">Signal</keyword>
<dbReference type="EMBL" id="JAJATZ010000001">
    <property type="protein sequence ID" value="MCB5197794.1"/>
    <property type="molecule type" value="Genomic_DNA"/>
</dbReference>
<evidence type="ECO:0000313" key="2">
    <source>
        <dbReference type="EMBL" id="MCB5197794.1"/>
    </source>
</evidence>
<dbReference type="RefSeq" id="WP_226746886.1">
    <property type="nucleotide sequence ID" value="NZ_JAJATZ010000001.1"/>
</dbReference>
<dbReference type="Gene3D" id="2.40.160.60">
    <property type="entry name" value="Outer membrane protein transport protein (OMPP1/FadL/TodX)"/>
    <property type="match status" value="1"/>
</dbReference>
<organism evidence="2 3">
    <name type="scientific">Loktanella gaetbuli</name>
    <dbReference type="NCBI Taxonomy" id="2881335"/>
    <lineage>
        <taxon>Bacteria</taxon>
        <taxon>Pseudomonadati</taxon>
        <taxon>Pseudomonadota</taxon>
        <taxon>Alphaproteobacteria</taxon>
        <taxon>Rhodobacterales</taxon>
        <taxon>Roseobacteraceae</taxon>
        <taxon>Loktanella</taxon>
    </lineage>
</organism>
<accession>A0ABS8BPZ3</accession>
<sequence length="495" mass="51197">MKLSLSTAAALMLTTAASAGGIDRTLNNYAVLFEDGNYVELGFATVRPDVSGDYPTTAPIFEGGPRVFNGGSTGGMAEDYSTASLSLKYALNEKLDLGLFLNQPFGANAFYPDGDYTGLAAEWDSSQIALVLKYQATPNISVYGGLRSIESQANIVIPNKLVALNTVVPQSAAQAAAAQAQGAAALAQGGQAQALGAEAQALGALAQQQAAQAAAAAAAQDFATAQTLGASAAANGAQAVALRDQAIALGADAQAQGAAAQALGDQALAGFAAGFGGDPIDGPYSYTATTEKDRATSYLVGVAYERPEIALRVALTYEAGYTHSFVTTENVDALPAAQLTSITEIEMPDVFTLDFQSGVAADTLVFGSIRHAKWSDWEVRPAGYQAITGDRVTGIDDDVTTYRLGVGRRINDQFSAFARVTYEKGNDDVLSRLAPTDGSTAFGIGGTYTNDAFKITGGIEYVTFGDGLDNADETLATNFSDNKAIAVGLSVGYRF</sequence>
<evidence type="ECO:0000313" key="3">
    <source>
        <dbReference type="Proteomes" id="UP001138961"/>
    </source>
</evidence>
<proteinExistence type="predicted"/>